<name>A0ABS4DY87_9HYPH</name>
<feature type="domain" description="Glycosyltransferase subfamily 4-like N-terminal" evidence="2">
    <location>
        <begin position="12"/>
        <end position="158"/>
    </location>
</feature>
<dbReference type="InterPro" id="IPR001296">
    <property type="entry name" value="Glyco_trans_1"/>
</dbReference>
<organism evidence="3 4">
    <name type="scientific">Rhizobium halophytocola</name>
    <dbReference type="NCBI Taxonomy" id="735519"/>
    <lineage>
        <taxon>Bacteria</taxon>
        <taxon>Pseudomonadati</taxon>
        <taxon>Pseudomonadota</taxon>
        <taxon>Alphaproteobacteria</taxon>
        <taxon>Hyphomicrobiales</taxon>
        <taxon>Rhizobiaceae</taxon>
        <taxon>Rhizobium/Agrobacterium group</taxon>
        <taxon>Rhizobium</taxon>
    </lineage>
</organism>
<evidence type="ECO:0000313" key="4">
    <source>
        <dbReference type="Proteomes" id="UP000759443"/>
    </source>
</evidence>
<feature type="domain" description="Glycosyl transferase family 1" evidence="1">
    <location>
        <begin position="163"/>
        <end position="333"/>
    </location>
</feature>
<dbReference type="Proteomes" id="UP000759443">
    <property type="component" value="Unassembled WGS sequence"/>
</dbReference>
<protein>
    <submittedName>
        <fullName evidence="3">Glycosyltransferase involved in cell wall biosynthesis</fullName>
    </submittedName>
</protein>
<dbReference type="SUPFAM" id="SSF53756">
    <property type="entry name" value="UDP-Glycosyltransferase/glycogen phosphorylase"/>
    <property type="match status" value="1"/>
</dbReference>
<gene>
    <name evidence="3" type="ORF">J2Z17_002096</name>
</gene>
<dbReference type="Pfam" id="PF00534">
    <property type="entry name" value="Glycos_transf_1"/>
    <property type="match status" value="1"/>
</dbReference>
<evidence type="ECO:0000259" key="2">
    <source>
        <dbReference type="Pfam" id="PF13439"/>
    </source>
</evidence>
<keyword evidence="4" id="KW-1185">Reference proteome</keyword>
<dbReference type="EMBL" id="JAGGJU010000005">
    <property type="protein sequence ID" value="MBP1850659.1"/>
    <property type="molecule type" value="Genomic_DNA"/>
</dbReference>
<dbReference type="CDD" id="cd03811">
    <property type="entry name" value="GT4_GT28_WabH-like"/>
    <property type="match status" value="1"/>
</dbReference>
<reference evidence="3 4" key="1">
    <citation type="submission" date="2021-03" db="EMBL/GenBank/DDBJ databases">
        <title>Genomic Encyclopedia of Type Strains, Phase IV (KMG-IV): sequencing the most valuable type-strain genomes for metagenomic binning, comparative biology and taxonomic classification.</title>
        <authorList>
            <person name="Goeker M."/>
        </authorList>
    </citation>
    <scope>NUCLEOTIDE SEQUENCE [LARGE SCALE GENOMIC DNA]</scope>
    <source>
        <strain evidence="3 4">DSM 21600</strain>
    </source>
</reference>
<dbReference type="PANTHER" id="PTHR12526">
    <property type="entry name" value="GLYCOSYLTRANSFERASE"/>
    <property type="match status" value="1"/>
</dbReference>
<dbReference type="Pfam" id="PF13439">
    <property type="entry name" value="Glyco_transf_4"/>
    <property type="match status" value="1"/>
</dbReference>
<proteinExistence type="predicted"/>
<sequence>MKILQVLAGGKFGGAETAFVDMAIALHEAGQTVEVATRANDIRVPRLRAAGVPVHTLPFGGGFDFYTRWKLKRIIRRFRPDIVQSWMSRASAAVPKWTPGMGIPRYQVVSRLGGYYKLKYFRAADHYLAITPDIARYIVAGGINAGRVHFIANFAETEPVEQPVDRSQLAVPEGAPLLLAMGRLHDAKGFDTLIETVAAMPGVHLRIAGEGPDRASLEGLIARLAADGGAAADAQARIKLLGWRTDRAALLQASDIFVMSSRKEPFGTIFVQAWAENTPLIATRAEGPSQFVQDGEDGLLVDIDDKAEMRAAIQRLIDDPALARQLSAAGYQRYLQEFTKQACVEAHLAFYNAIRVGVSADPA</sequence>
<accession>A0ABS4DY87</accession>
<comment type="caution">
    <text evidence="3">The sequence shown here is derived from an EMBL/GenBank/DDBJ whole genome shotgun (WGS) entry which is preliminary data.</text>
</comment>
<evidence type="ECO:0000259" key="1">
    <source>
        <dbReference type="Pfam" id="PF00534"/>
    </source>
</evidence>
<dbReference type="Gene3D" id="3.40.50.2000">
    <property type="entry name" value="Glycogen Phosphorylase B"/>
    <property type="match status" value="2"/>
</dbReference>
<dbReference type="RefSeq" id="WP_209944617.1">
    <property type="nucleotide sequence ID" value="NZ_JAGGJU010000005.1"/>
</dbReference>
<evidence type="ECO:0000313" key="3">
    <source>
        <dbReference type="EMBL" id="MBP1850659.1"/>
    </source>
</evidence>
<dbReference type="InterPro" id="IPR028098">
    <property type="entry name" value="Glyco_trans_4-like_N"/>
</dbReference>